<dbReference type="Proteomes" id="UP000192247">
    <property type="component" value="Unassembled WGS sequence"/>
</dbReference>
<evidence type="ECO:0000256" key="17">
    <source>
        <dbReference type="ARBA" id="ARBA00023264"/>
    </source>
</evidence>
<keyword evidence="17 20" id="KW-1208">Phospholipid metabolism</keyword>
<evidence type="ECO:0000256" key="3">
    <source>
        <dbReference type="ARBA" id="ARBA00005119"/>
    </source>
</evidence>
<reference evidence="22 23" key="1">
    <citation type="journal article" date="2017" name="Gigascience">
        <title>Draft genome of the honey bee ectoparasitic mite, Tropilaelaps mercedesae, is shaped by the parasitic life history.</title>
        <authorList>
            <person name="Dong X."/>
            <person name="Armstrong S.D."/>
            <person name="Xia D."/>
            <person name="Makepeace B.L."/>
            <person name="Darby A.C."/>
            <person name="Kadowaki T."/>
        </authorList>
    </citation>
    <scope>NUCLEOTIDE SEQUENCE [LARGE SCALE GENOMIC DNA]</scope>
    <source>
        <strain evidence="22">Wuxi-XJTLU</strain>
    </source>
</reference>
<dbReference type="GO" id="GO:0032049">
    <property type="term" value="P:cardiolipin biosynthetic process"/>
    <property type="evidence" value="ECO:0007669"/>
    <property type="project" value="UniProtKB-UniRule"/>
</dbReference>
<name>A0A1V9XCN3_9ACAR</name>
<comment type="similarity">
    <text evidence="5 20">Belongs to the TAM41 family.</text>
</comment>
<evidence type="ECO:0000256" key="8">
    <source>
        <dbReference type="ARBA" id="ARBA00022516"/>
    </source>
</evidence>
<evidence type="ECO:0000256" key="1">
    <source>
        <dbReference type="ARBA" id="ARBA00001946"/>
    </source>
</evidence>
<keyword evidence="13 20" id="KW-0443">Lipid metabolism</keyword>
<evidence type="ECO:0000256" key="4">
    <source>
        <dbReference type="ARBA" id="ARBA00005189"/>
    </source>
</evidence>
<comment type="cofactor">
    <cofactor evidence="1 20">
        <name>Mg(2+)</name>
        <dbReference type="ChEBI" id="CHEBI:18420"/>
    </cofactor>
</comment>
<evidence type="ECO:0000256" key="20">
    <source>
        <dbReference type="PIRNR" id="PIRNR028840"/>
    </source>
</evidence>
<evidence type="ECO:0000256" key="18">
    <source>
        <dbReference type="ARBA" id="ARBA00029893"/>
    </source>
</evidence>
<comment type="caution">
    <text evidence="22">The sequence shown here is derived from an EMBL/GenBank/DDBJ whole genome shotgun (WGS) entry which is preliminary data.</text>
</comment>
<dbReference type="FunCoup" id="A0A1V9XCN3">
    <property type="interactions" value="1152"/>
</dbReference>
<keyword evidence="15 20" id="KW-0472">Membrane</keyword>
<evidence type="ECO:0000256" key="6">
    <source>
        <dbReference type="ARBA" id="ARBA00012487"/>
    </source>
</evidence>
<comment type="pathway">
    <text evidence="3 20">Phospholipid metabolism; CDP-diacylglycerol biosynthesis; CDP-diacylglycerol from sn-glycerol 3-phosphate: step 3/3.</text>
</comment>
<comment type="function">
    <text evidence="20">Catalyzes the conversion of phosphatidic acid (PA) to CDP-diacylglycerol (CDP-DAG), an essential intermediate in the synthesis of phosphatidylglycerol, cardiolipin and phosphatidylinositol.</text>
</comment>
<protein>
    <recommendedName>
        <fullName evidence="7 20">Phosphatidate cytidylyltransferase, mitochondrial</fullName>
        <ecNumber evidence="6 20">2.7.7.41</ecNumber>
    </recommendedName>
    <alternativeName>
        <fullName evidence="18 20">CDP-diacylglycerol synthase</fullName>
    </alternativeName>
    <alternativeName>
        <fullName evidence="19 20">Mitochondrial translocator assembly and maintenance protein 41 homolog</fullName>
    </alternativeName>
</protein>
<comment type="pathway">
    <text evidence="4">Lipid metabolism.</text>
</comment>
<keyword evidence="12 20" id="KW-0460">Magnesium</keyword>
<evidence type="ECO:0000256" key="10">
    <source>
        <dbReference type="ARBA" id="ARBA00022695"/>
    </source>
</evidence>
<dbReference type="AlphaFoldDB" id="A0A1V9XCN3"/>
<keyword evidence="14 20" id="KW-0496">Mitochondrion</keyword>
<evidence type="ECO:0000256" key="14">
    <source>
        <dbReference type="ARBA" id="ARBA00023128"/>
    </source>
</evidence>
<evidence type="ECO:0000256" key="16">
    <source>
        <dbReference type="ARBA" id="ARBA00023209"/>
    </source>
</evidence>
<evidence type="ECO:0000256" key="15">
    <source>
        <dbReference type="ARBA" id="ARBA00023136"/>
    </source>
</evidence>
<dbReference type="InParanoid" id="A0A1V9XCN3"/>
<evidence type="ECO:0000256" key="21">
    <source>
        <dbReference type="SAM" id="MobiDB-lite"/>
    </source>
</evidence>
<evidence type="ECO:0000256" key="13">
    <source>
        <dbReference type="ARBA" id="ARBA00023098"/>
    </source>
</evidence>
<gene>
    <name evidence="22" type="ORF">BIW11_11175</name>
</gene>
<dbReference type="InterPro" id="IPR015222">
    <property type="entry name" value="Tam41"/>
</dbReference>
<dbReference type="EMBL" id="MNPL01015280">
    <property type="protein sequence ID" value="OQR71151.1"/>
    <property type="molecule type" value="Genomic_DNA"/>
</dbReference>
<evidence type="ECO:0000256" key="5">
    <source>
        <dbReference type="ARBA" id="ARBA00005458"/>
    </source>
</evidence>
<dbReference type="GO" id="GO:0016024">
    <property type="term" value="P:CDP-diacylglycerol biosynthetic process"/>
    <property type="evidence" value="ECO:0007669"/>
    <property type="project" value="UniProtKB-UniRule"/>
</dbReference>
<keyword evidence="8 20" id="KW-0444">Lipid biosynthesis</keyword>
<feature type="region of interest" description="Disordered" evidence="21">
    <location>
        <begin position="305"/>
        <end position="330"/>
    </location>
</feature>
<keyword evidence="10 20" id="KW-0548">Nucleotidyltransferase</keyword>
<dbReference type="UniPathway" id="UPA00557">
    <property type="reaction ID" value="UER00614"/>
</dbReference>
<evidence type="ECO:0000313" key="23">
    <source>
        <dbReference type="Proteomes" id="UP000192247"/>
    </source>
</evidence>
<keyword evidence="9 20" id="KW-0808">Transferase</keyword>
<dbReference type="Pfam" id="PF09139">
    <property type="entry name" value="Tam41_Mmp37"/>
    <property type="match status" value="1"/>
</dbReference>
<keyword evidence="11 20" id="KW-0999">Mitochondrion inner membrane</keyword>
<accession>A0A1V9XCN3</accession>
<sequence length="330" mass="37356">MNMAVAYGSAVFRQRNNHSLDNMLDVILIVDDPKKFHVQNLRQNRNHYSLVKFLGPGFISKLTELPAYVYYNTAVRVEGQLIKYGVISKDRLISDLLDWDVLYVAGRMQKPVKYITPVDPEISMAQDINLKSAVHTALLTLPETFALEDLFLRVTRLSYDGDFRMIFGEDKNKISNIVKPAVADFTKVYTPILDAMTNVEWTPGTNRVQQDLSQLARLHHLELLPKAVQYQLMAKWKPGDNRHKDIEDILKSIARTPPALCSEIVQKSIRAIVWRSAIKQSVKGLVTSGPLKALSYSASKVSKMMASLGKRRKNKEQVKAEKQNGSTKLS</sequence>
<dbReference type="STRING" id="418985.A0A1V9XCN3"/>
<evidence type="ECO:0000313" key="22">
    <source>
        <dbReference type="EMBL" id="OQR71151.1"/>
    </source>
</evidence>
<evidence type="ECO:0000256" key="2">
    <source>
        <dbReference type="ARBA" id="ARBA00004443"/>
    </source>
</evidence>
<evidence type="ECO:0000256" key="11">
    <source>
        <dbReference type="ARBA" id="ARBA00022792"/>
    </source>
</evidence>
<dbReference type="EC" id="2.7.7.41" evidence="6 20"/>
<dbReference type="PANTHER" id="PTHR13619">
    <property type="entry name" value="PHOSPHATIDATE CYTIDYLYLTRANSFERASE, MITOCHONDRIAL"/>
    <property type="match status" value="1"/>
</dbReference>
<keyword evidence="16 20" id="KW-0594">Phospholipid biosynthesis</keyword>
<keyword evidence="23" id="KW-1185">Reference proteome</keyword>
<dbReference type="PIRSF" id="PIRSF028840">
    <property type="entry name" value="Mmp37"/>
    <property type="match status" value="1"/>
</dbReference>
<evidence type="ECO:0000256" key="19">
    <source>
        <dbReference type="ARBA" id="ARBA00031502"/>
    </source>
</evidence>
<comment type="subcellular location">
    <subcellularLocation>
        <location evidence="2 20">Mitochondrion inner membrane</location>
        <topology evidence="2 20">Peripheral membrane protein</topology>
        <orientation evidence="2 20">Matrix side</orientation>
    </subcellularLocation>
</comment>
<proteinExistence type="inferred from homology"/>
<organism evidence="22 23">
    <name type="scientific">Tropilaelaps mercedesae</name>
    <dbReference type="NCBI Taxonomy" id="418985"/>
    <lineage>
        <taxon>Eukaryota</taxon>
        <taxon>Metazoa</taxon>
        <taxon>Ecdysozoa</taxon>
        <taxon>Arthropoda</taxon>
        <taxon>Chelicerata</taxon>
        <taxon>Arachnida</taxon>
        <taxon>Acari</taxon>
        <taxon>Parasitiformes</taxon>
        <taxon>Mesostigmata</taxon>
        <taxon>Gamasina</taxon>
        <taxon>Dermanyssoidea</taxon>
        <taxon>Laelapidae</taxon>
        <taxon>Tropilaelaps</taxon>
    </lineage>
</organism>
<evidence type="ECO:0000256" key="12">
    <source>
        <dbReference type="ARBA" id="ARBA00022842"/>
    </source>
</evidence>
<dbReference type="GO" id="GO:0005743">
    <property type="term" value="C:mitochondrial inner membrane"/>
    <property type="evidence" value="ECO:0007669"/>
    <property type="project" value="UniProtKB-SubCell"/>
</dbReference>
<dbReference type="GO" id="GO:0004605">
    <property type="term" value="F:phosphatidate cytidylyltransferase activity"/>
    <property type="evidence" value="ECO:0007669"/>
    <property type="project" value="UniProtKB-UniRule"/>
</dbReference>
<comment type="catalytic activity">
    <reaction evidence="20">
        <text>a 1,2-diacyl-sn-glycero-3-phosphate + CTP + H(+) = a CDP-1,2-diacyl-sn-glycerol + diphosphate</text>
        <dbReference type="Rhea" id="RHEA:16229"/>
        <dbReference type="ChEBI" id="CHEBI:15378"/>
        <dbReference type="ChEBI" id="CHEBI:33019"/>
        <dbReference type="ChEBI" id="CHEBI:37563"/>
        <dbReference type="ChEBI" id="CHEBI:58332"/>
        <dbReference type="ChEBI" id="CHEBI:58608"/>
        <dbReference type="EC" id="2.7.7.41"/>
    </reaction>
</comment>
<dbReference type="OrthoDB" id="341477at2759"/>
<evidence type="ECO:0000256" key="7">
    <source>
        <dbReference type="ARBA" id="ARBA00018337"/>
    </source>
</evidence>
<dbReference type="PANTHER" id="PTHR13619:SF0">
    <property type="entry name" value="PHOSPHATIDATE CYTIDYLYLTRANSFERASE, MITOCHONDRIAL"/>
    <property type="match status" value="1"/>
</dbReference>
<evidence type="ECO:0000256" key="9">
    <source>
        <dbReference type="ARBA" id="ARBA00022679"/>
    </source>
</evidence>